<accession>A0A834KCE5</accession>
<dbReference type="AlphaFoldDB" id="A0A834KCE5"/>
<dbReference type="Proteomes" id="UP000614350">
    <property type="component" value="Unassembled WGS sequence"/>
</dbReference>
<evidence type="ECO:0000313" key="1">
    <source>
        <dbReference type="EMBL" id="KAF7402269.1"/>
    </source>
</evidence>
<name>A0A834KCE5_VESVU</name>
<organism evidence="1 2">
    <name type="scientific">Vespula vulgaris</name>
    <name type="common">Yellow jacket</name>
    <name type="synonym">Wasp</name>
    <dbReference type="NCBI Taxonomy" id="7454"/>
    <lineage>
        <taxon>Eukaryota</taxon>
        <taxon>Metazoa</taxon>
        <taxon>Ecdysozoa</taxon>
        <taxon>Arthropoda</taxon>
        <taxon>Hexapoda</taxon>
        <taxon>Insecta</taxon>
        <taxon>Pterygota</taxon>
        <taxon>Neoptera</taxon>
        <taxon>Endopterygota</taxon>
        <taxon>Hymenoptera</taxon>
        <taxon>Apocrita</taxon>
        <taxon>Aculeata</taxon>
        <taxon>Vespoidea</taxon>
        <taxon>Vespidae</taxon>
        <taxon>Vespinae</taxon>
        <taxon>Vespula</taxon>
    </lineage>
</organism>
<keyword evidence="2" id="KW-1185">Reference proteome</keyword>
<dbReference type="EMBL" id="JACSEA010000004">
    <property type="protein sequence ID" value="KAF7402269.1"/>
    <property type="molecule type" value="Genomic_DNA"/>
</dbReference>
<protein>
    <submittedName>
        <fullName evidence="1">Uncharacterized protein</fullName>
    </submittedName>
</protein>
<reference evidence="1" key="1">
    <citation type="journal article" date="2020" name="G3 (Bethesda)">
        <title>High-Quality Assemblies for Three Invasive Social Wasps from the &lt;i&gt;Vespula&lt;/i&gt; Genus.</title>
        <authorList>
            <person name="Harrop T.W.R."/>
            <person name="Guhlin J."/>
            <person name="McLaughlin G.M."/>
            <person name="Permina E."/>
            <person name="Stockwell P."/>
            <person name="Gilligan J."/>
            <person name="Le Lec M.F."/>
            <person name="Gruber M.A.M."/>
            <person name="Quinn O."/>
            <person name="Lovegrove M."/>
            <person name="Duncan E.J."/>
            <person name="Remnant E.J."/>
            <person name="Van Eeckhoven J."/>
            <person name="Graham B."/>
            <person name="Knapp R.A."/>
            <person name="Langford K.W."/>
            <person name="Kronenberg Z."/>
            <person name="Press M.O."/>
            <person name="Eacker S.M."/>
            <person name="Wilson-Rankin E.E."/>
            <person name="Purcell J."/>
            <person name="Lester P.J."/>
            <person name="Dearden P.K."/>
        </authorList>
    </citation>
    <scope>NUCLEOTIDE SEQUENCE</scope>
    <source>
        <strain evidence="1">Marl-1</strain>
    </source>
</reference>
<comment type="caution">
    <text evidence="1">The sequence shown here is derived from an EMBL/GenBank/DDBJ whole genome shotgun (WGS) entry which is preliminary data.</text>
</comment>
<sequence>MEGKGMLENTVDVSEAKLRALRKSKKDKNFGLLVETSNQRRPLNTWYFLIMKHRLSDSPVEYGTKYSYLGKLKSQLARFKSLKIFDTEKPAGGVTDSANYGGR</sequence>
<evidence type="ECO:0000313" key="2">
    <source>
        <dbReference type="Proteomes" id="UP000614350"/>
    </source>
</evidence>
<proteinExistence type="predicted"/>
<gene>
    <name evidence="1" type="ORF">HZH66_004536</name>
</gene>